<gene>
    <name evidence="2" type="ORF">AB1Y20_004988</name>
</gene>
<sequence>MCHQQLCGDIFREQSECGRKAFLVTGTPGTGKSSFISFFAAHVLAAGKTVYLQHPGRRIVLDFNACTRTPNAFVVLDEKEWLKAMHTQKNGWYLVDGDEPCICDNMPTLLVASPKTSGLKDWQKQRQVLARWMPIWTLEELKYVGTRVFGMTDDELERRFRRREKRPADHFSMADRAYTSPAPTRYAPPAEHEPHRQEDIYARRRVCKEVVYTPPTPTRRPSPQQPPDEHPALPPHAAAE</sequence>
<evidence type="ECO:0000313" key="3">
    <source>
        <dbReference type="Proteomes" id="UP001515480"/>
    </source>
</evidence>
<feature type="compositionally biased region" description="Pro residues" evidence="1">
    <location>
        <begin position="214"/>
        <end position="226"/>
    </location>
</feature>
<accession>A0AB34J2Y1</accession>
<dbReference type="Proteomes" id="UP001515480">
    <property type="component" value="Unassembled WGS sequence"/>
</dbReference>
<dbReference type="InterPro" id="IPR052980">
    <property type="entry name" value="Crinkler_effector"/>
</dbReference>
<dbReference type="SUPFAM" id="SSF52540">
    <property type="entry name" value="P-loop containing nucleoside triphosphate hydrolases"/>
    <property type="match status" value="1"/>
</dbReference>
<name>A0AB34J2Y1_PRYPA</name>
<feature type="region of interest" description="Disordered" evidence="1">
    <location>
        <begin position="167"/>
        <end position="240"/>
    </location>
</feature>
<feature type="compositionally biased region" description="Basic and acidic residues" evidence="1">
    <location>
        <begin position="190"/>
        <end position="202"/>
    </location>
</feature>
<dbReference type="PANTHER" id="PTHR33129">
    <property type="entry name" value="PROTEIN KINASE DOMAIN-CONTAINING PROTEIN-RELATED"/>
    <property type="match status" value="1"/>
</dbReference>
<organism evidence="2 3">
    <name type="scientific">Prymnesium parvum</name>
    <name type="common">Toxic golden alga</name>
    <dbReference type="NCBI Taxonomy" id="97485"/>
    <lineage>
        <taxon>Eukaryota</taxon>
        <taxon>Haptista</taxon>
        <taxon>Haptophyta</taxon>
        <taxon>Prymnesiophyceae</taxon>
        <taxon>Prymnesiales</taxon>
        <taxon>Prymnesiaceae</taxon>
        <taxon>Prymnesium</taxon>
    </lineage>
</organism>
<dbReference type="EMBL" id="JBGBPQ010000013">
    <property type="protein sequence ID" value="KAL1511699.1"/>
    <property type="molecule type" value="Genomic_DNA"/>
</dbReference>
<protein>
    <submittedName>
        <fullName evidence="2">Uncharacterized protein</fullName>
    </submittedName>
</protein>
<keyword evidence="3" id="KW-1185">Reference proteome</keyword>
<evidence type="ECO:0000256" key="1">
    <source>
        <dbReference type="SAM" id="MobiDB-lite"/>
    </source>
</evidence>
<comment type="caution">
    <text evidence="2">The sequence shown here is derived from an EMBL/GenBank/DDBJ whole genome shotgun (WGS) entry which is preliminary data.</text>
</comment>
<reference evidence="2 3" key="1">
    <citation type="journal article" date="2024" name="Science">
        <title>Giant polyketide synthase enzymes in the biosynthesis of giant marine polyether toxins.</title>
        <authorList>
            <person name="Fallon T.R."/>
            <person name="Shende V.V."/>
            <person name="Wierzbicki I.H."/>
            <person name="Pendleton A.L."/>
            <person name="Watervoot N.F."/>
            <person name="Auber R.P."/>
            <person name="Gonzalez D.J."/>
            <person name="Wisecaver J.H."/>
            <person name="Moore B.S."/>
        </authorList>
    </citation>
    <scope>NUCLEOTIDE SEQUENCE [LARGE SCALE GENOMIC DNA]</scope>
    <source>
        <strain evidence="2 3">12B1</strain>
    </source>
</reference>
<dbReference type="AlphaFoldDB" id="A0AB34J2Y1"/>
<dbReference type="InterPro" id="IPR027417">
    <property type="entry name" value="P-loop_NTPase"/>
</dbReference>
<evidence type="ECO:0000313" key="2">
    <source>
        <dbReference type="EMBL" id="KAL1511699.1"/>
    </source>
</evidence>
<proteinExistence type="predicted"/>